<evidence type="ECO:0000313" key="8">
    <source>
        <dbReference type="EMBL" id="CAF4226035.1"/>
    </source>
</evidence>
<evidence type="ECO:0000313" key="5">
    <source>
        <dbReference type="EMBL" id="CAF4070434.1"/>
    </source>
</evidence>
<feature type="region of interest" description="Disordered" evidence="1">
    <location>
        <begin position="1"/>
        <end position="27"/>
    </location>
</feature>
<gene>
    <name evidence="8" type="ORF">BYL167_LOCUS24584</name>
    <name evidence="2" type="ORF">CJN711_LOCUS8227</name>
    <name evidence="5" type="ORF">OVN521_LOCUS19164</name>
    <name evidence="7" type="ORF">SMN809_LOCUS17995</name>
    <name evidence="6" type="ORF">UXM345_LOCUS20798</name>
    <name evidence="3" type="ORF">WKI299_LOCUS8231</name>
    <name evidence="4" type="ORF">XDN619_LOCUS16494</name>
</gene>
<dbReference type="Proteomes" id="UP000663866">
    <property type="component" value="Unassembled WGS sequence"/>
</dbReference>
<dbReference type="EMBL" id="CAJNRG010007006">
    <property type="protein sequence ID" value="CAF2090510.1"/>
    <property type="molecule type" value="Genomic_DNA"/>
</dbReference>
<dbReference type="Proteomes" id="UP000676336">
    <property type="component" value="Unassembled WGS sequence"/>
</dbReference>
<evidence type="ECO:0000256" key="1">
    <source>
        <dbReference type="SAM" id="MobiDB-lite"/>
    </source>
</evidence>
<reference evidence="4" key="1">
    <citation type="submission" date="2021-02" db="EMBL/GenBank/DDBJ databases">
        <authorList>
            <person name="Nowell W R."/>
        </authorList>
    </citation>
    <scope>NUCLEOTIDE SEQUENCE</scope>
</reference>
<protein>
    <submittedName>
        <fullName evidence="4">Uncharacterized protein</fullName>
    </submittedName>
</protein>
<keyword evidence="9" id="KW-1185">Reference proteome</keyword>
<dbReference type="Proteomes" id="UP000663856">
    <property type="component" value="Unassembled WGS sequence"/>
</dbReference>
<dbReference type="Proteomes" id="UP000681967">
    <property type="component" value="Unassembled WGS sequence"/>
</dbReference>
<dbReference type="EMBL" id="CAJNOV010002965">
    <property type="protein sequence ID" value="CAF1124223.1"/>
    <property type="molecule type" value="Genomic_DNA"/>
</dbReference>
<dbReference type="EMBL" id="CAJOBI010008528">
    <property type="protein sequence ID" value="CAF4115071.1"/>
    <property type="molecule type" value="Genomic_DNA"/>
</dbReference>
<dbReference type="EMBL" id="CAJOBF010003153">
    <property type="protein sequence ID" value="CAF4076784.1"/>
    <property type="molecule type" value="Genomic_DNA"/>
</dbReference>
<name>A0A816SN64_9BILA</name>
<dbReference type="Proteomes" id="UP000663855">
    <property type="component" value="Unassembled WGS sequence"/>
</dbReference>
<evidence type="ECO:0000313" key="10">
    <source>
        <dbReference type="Proteomes" id="UP000663887"/>
    </source>
</evidence>
<organism evidence="4 10">
    <name type="scientific">Rotaria magnacalcarata</name>
    <dbReference type="NCBI Taxonomy" id="392030"/>
    <lineage>
        <taxon>Eukaryota</taxon>
        <taxon>Metazoa</taxon>
        <taxon>Spiralia</taxon>
        <taxon>Gnathifera</taxon>
        <taxon>Rotifera</taxon>
        <taxon>Eurotatoria</taxon>
        <taxon>Bdelloidea</taxon>
        <taxon>Philodinida</taxon>
        <taxon>Philodinidae</taxon>
        <taxon>Rotaria</taxon>
    </lineage>
</organism>
<dbReference type="AlphaFoldDB" id="A0A816SN64"/>
<evidence type="ECO:0000313" key="6">
    <source>
        <dbReference type="EMBL" id="CAF4076784.1"/>
    </source>
</evidence>
<dbReference type="EMBL" id="CAJOBG010003577">
    <property type="protein sequence ID" value="CAF4070434.1"/>
    <property type="molecule type" value="Genomic_DNA"/>
</dbReference>
<proteinExistence type="predicted"/>
<evidence type="ECO:0000313" key="9">
    <source>
        <dbReference type="Proteomes" id="UP000663866"/>
    </source>
</evidence>
<dbReference type="EMBL" id="CAJNRF010002616">
    <property type="protein sequence ID" value="CAF2040417.1"/>
    <property type="molecule type" value="Genomic_DNA"/>
</dbReference>
<evidence type="ECO:0000313" key="7">
    <source>
        <dbReference type="EMBL" id="CAF4115071.1"/>
    </source>
</evidence>
<dbReference type="EMBL" id="CAJOBH010021803">
    <property type="protein sequence ID" value="CAF4226035.1"/>
    <property type="molecule type" value="Genomic_DNA"/>
</dbReference>
<dbReference type="Proteomes" id="UP000663887">
    <property type="component" value="Unassembled WGS sequence"/>
</dbReference>
<comment type="caution">
    <text evidence="4">The sequence shown here is derived from an EMBL/GenBank/DDBJ whole genome shotgun (WGS) entry which is preliminary data.</text>
</comment>
<dbReference type="Proteomes" id="UP000663842">
    <property type="component" value="Unassembled WGS sequence"/>
</dbReference>
<accession>A0A816SN64</accession>
<evidence type="ECO:0000313" key="3">
    <source>
        <dbReference type="EMBL" id="CAF2040417.1"/>
    </source>
</evidence>
<sequence>MPYKKQSWCPHPSHAHCTRSGSKPTHREGRRFIDATQAEIVNRQIMCNPHWASVILKEGDKVCQRCYEALSNVSDDSFDLEAMDIAFENEMQKIDSPYREESIFAKQSAKEELNAVFQLLNMEKIRDEREENDANEAHDLNPDLIRVDESNELLHGMKELFKQSTYEEQVRLMTIAPDSWGRTALSQWFGARDHQARQSILLRLDKGVLAFPEYSRGNKFLDDDTIQSVPGRSKRCRLRPENVWKLL</sequence>
<evidence type="ECO:0000313" key="2">
    <source>
        <dbReference type="EMBL" id="CAF1124223.1"/>
    </source>
</evidence>
<evidence type="ECO:0000313" key="4">
    <source>
        <dbReference type="EMBL" id="CAF2090510.1"/>
    </source>
</evidence>